<dbReference type="InterPro" id="IPR010375">
    <property type="entry name" value="CdAMP_rec"/>
</dbReference>
<dbReference type="Gene3D" id="3.30.70.120">
    <property type="match status" value="1"/>
</dbReference>
<accession>A0ABV6N9T1</accession>
<dbReference type="PANTHER" id="PTHR38456:SF1">
    <property type="entry name" value="CYCLIC DI-AMP RECEPTOR A"/>
    <property type="match status" value="1"/>
</dbReference>
<proteinExistence type="predicted"/>
<organism evidence="1 2">
    <name type="scientific">Halalkalibacter alkalisediminis</name>
    <dbReference type="NCBI Taxonomy" id="935616"/>
    <lineage>
        <taxon>Bacteria</taxon>
        <taxon>Bacillati</taxon>
        <taxon>Bacillota</taxon>
        <taxon>Bacilli</taxon>
        <taxon>Bacillales</taxon>
        <taxon>Bacillaceae</taxon>
        <taxon>Halalkalibacter</taxon>
    </lineage>
</organism>
<dbReference type="InterPro" id="IPR015867">
    <property type="entry name" value="N-reg_PII/ATP_PRibTrfase_C"/>
</dbReference>
<keyword evidence="2" id="KW-1185">Reference proteome</keyword>
<dbReference type="Pfam" id="PF06153">
    <property type="entry name" value="CdAMP_rec"/>
    <property type="match status" value="1"/>
</dbReference>
<dbReference type="SUPFAM" id="SSF54913">
    <property type="entry name" value="GlnB-like"/>
    <property type="match status" value="1"/>
</dbReference>
<reference evidence="1 2" key="1">
    <citation type="submission" date="2024-09" db="EMBL/GenBank/DDBJ databases">
        <authorList>
            <person name="Sun Q."/>
            <person name="Mori K."/>
        </authorList>
    </citation>
    <scope>NUCLEOTIDE SEQUENCE [LARGE SCALE GENOMIC DNA]</scope>
    <source>
        <strain evidence="1 2">NCAIM B.02301</strain>
    </source>
</reference>
<comment type="caution">
    <text evidence="1">The sequence shown here is derived from an EMBL/GenBank/DDBJ whole genome shotgun (WGS) entry which is preliminary data.</text>
</comment>
<evidence type="ECO:0000313" key="2">
    <source>
        <dbReference type="Proteomes" id="UP001589833"/>
    </source>
</evidence>
<dbReference type="EMBL" id="JBHLTR010000001">
    <property type="protein sequence ID" value="MFC0557535.1"/>
    <property type="molecule type" value="Genomic_DNA"/>
</dbReference>
<keyword evidence="1" id="KW-0675">Receptor</keyword>
<dbReference type="Proteomes" id="UP001589833">
    <property type="component" value="Unassembled WGS sequence"/>
</dbReference>
<dbReference type="InterPro" id="IPR011322">
    <property type="entry name" value="N-reg_PII-like_a/b"/>
</dbReference>
<protein>
    <submittedName>
        <fullName evidence="1">Cyclic-di-AMP receptor</fullName>
    </submittedName>
</protein>
<gene>
    <name evidence="1" type="ORF">ACFFH4_00515</name>
</gene>
<sequence>MKLLVCIIDNVYADEVEIQLKKQGYRMTELASSGGFWRKGNTTFLFGVDEVDVTQLQEALKKACLDFEKRKRRASKQAHRYTSFLLDVKDAAPFLGLHT</sequence>
<dbReference type="PANTHER" id="PTHR38456">
    <property type="entry name" value="CYCLIC DI-AMP RECEPTOR A"/>
    <property type="match status" value="1"/>
</dbReference>
<name>A0ABV6N9T1_9BACI</name>
<evidence type="ECO:0000313" key="1">
    <source>
        <dbReference type="EMBL" id="MFC0557535.1"/>
    </source>
</evidence>
<dbReference type="RefSeq" id="WP_273845812.1">
    <property type="nucleotide sequence ID" value="NZ_JAQQWT010000015.1"/>
</dbReference>